<dbReference type="AlphaFoldDB" id="A0A0E9PK60"/>
<proteinExistence type="predicted"/>
<reference evidence="1" key="1">
    <citation type="submission" date="2014-11" db="EMBL/GenBank/DDBJ databases">
        <authorList>
            <person name="Amaro Gonzalez C."/>
        </authorList>
    </citation>
    <scope>NUCLEOTIDE SEQUENCE</scope>
</reference>
<name>A0A0E9PK60_ANGAN</name>
<protein>
    <submittedName>
        <fullName evidence="1">Uncharacterized protein</fullName>
    </submittedName>
</protein>
<reference evidence="1" key="2">
    <citation type="journal article" date="2015" name="Fish Shellfish Immunol.">
        <title>Early steps in the European eel (Anguilla anguilla)-Vibrio vulnificus interaction in the gills: Role of the RtxA13 toxin.</title>
        <authorList>
            <person name="Callol A."/>
            <person name="Pajuelo D."/>
            <person name="Ebbesson L."/>
            <person name="Teles M."/>
            <person name="MacKenzie S."/>
            <person name="Amaro C."/>
        </authorList>
    </citation>
    <scope>NUCLEOTIDE SEQUENCE</scope>
</reference>
<sequence length="35" mass="4067">MNKSILLQYIGMSYYFLEDLGVTFTKTLSFETSPK</sequence>
<dbReference type="EMBL" id="GBXM01103556">
    <property type="protein sequence ID" value="JAH05021.1"/>
    <property type="molecule type" value="Transcribed_RNA"/>
</dbReference>
<evidence type="ECO:0000313" key="1">
    <source>
        <dbReference type="EMBL" id="JAH05021.1"/>
    </source>
</evidence>
<accession>A0A0E9PK60</accession>
<organism evidence="1">
    <name type="scientific">Anguilla anguilla</name>
    <name type="common">European freshwater eel</name>
    <name type="synonym">Muraena anguilla</name>
    <dbReference type="NCBI Taxonomy" id="7936"/>
    <lineage>
        <taxon>Eukaryota</taxon>
        <taxon>Metazoa</taxon>
        <taxon>Chordata</taxon>
        <taxon>Craniata</taxon>
        <taxon>Vertebrata</taxon>
        <taxon>Euteleostomi</taxon>
        <taxon>Actinopterygii</taxon>
        <taxon>Neopterygii</taxon>
        <taxon>Teleostei</taxon>
        <taxon>Anguilliformes</taxon>
        <taxon>Anguillidae</taxon>
        <taxon>Anguilla</taxon>
    </lineage>
</organism>